<name>A0A235HEL1_AZOBR</name>
<keyword evidence="1" id="KW-1133">Transmembrane helix</keyword>
<evidence type="ECO:0000313" key="4">
    <source>
        <dbReference type="Proteomes" id="UP000215367"/>
    </source>
</evidence>
<feature type="domain" description="Carboxylesterase type B" evidence="2">
    <location>
        <begin position="23"/>
        <end position="61"/>
    </location>
</feature>
<gene>
    <name evidence="3" type="ORF">CHT98_12510</name>
</gene>
<organism evidence="3 4">
    <name type="scientific">Azospirillum brasilense</name>
    <dbReference type="NCBI Taxonomy" id="192"/>
    <lineage>
        <taxon>Bacteria</taxon>
        <taxon>Pseudomonadati</taxon>
        <taxon>Pseudomonadota</taxon>
        <taxon>Alphaproteobacteria</taxon>
        <taxon>Rhodospirillales</taxon>
        <taxon>Azospirillaceae</taxon>
        <taxon>Azospirillum</taxon>
    </lineage>
</organism>
<keyword evidence="1" id="KW-0812">Transmembrane</keyword>
<dbReference type="Proteomes" id="UP000215367">
    <property type="component" value="Unassembled WGS sequence"/>
</dbReference>
<reference evidence="3 4" key="1">
    <citation type="submission" date="2017-07" db="EMBL/GenBank/DDBJ databases">
        <title>Whole genome sequence of Azospirillum brasilense 2A1, a potential biofertilizer strain.</title>
        <authorList>
            <person name="Fontana C.A."/>
            <person name="Toffoli L.M."/>
            <person name="Salazar S.M."/>
            <person name="Puglisi E."/>
            <person name="Pedraza R."/>
            <person name="Bassi D."/>
            <person name="Cocconcelli P.S."/>
        </authorList>
    </citation>
    <scope>NUCLEOTIDE SEQUENCE [LARGE SCALE GENOMIC DNA]</scope>
    <source>
        <strain evidence="3 4">2A1</strain>
        <plasmid evidence="3">unnamed</plasmid>
    </source>
</reference>
<dbReference type="Pfam" id="PF00135">
    <property type="entry name" value="COesterase"/>
    <property type="match status" value="1"/>
</dbReference>
<dbReference type="SUPFAM" id="SSF53474">
    <property type="entry name" value="alpha/beta-Hydrolases"/>
    <property type="match status" value="1"/>
</dbReference>
<evidence type="ECO:0000313" key="3">
    <source>
        <dbReference type="EMBL" id="OYD83904.1"/>
    </source>
</evidence>
<proteinExistence type="predicted"/>
<dbReference type="AlphaFoldDB" id="A0A235HEL1"/>
<keyword evidence="1" id="KW-0472">Membrane</keyword>
<protein>
    <recommendedName>
        <fullName evidence="2">Carboxylesterase type B domain-containing protein</fullName>
    </recommendedName>
</protein>
<dbReference type="RefSeq" id="WP_094303540.1">
    <property type="nucleotide sequence ID" value="NZ_NOWT01000010.1"/>
</dbReference>
<feature type="transmembrane region" description="Helical" evidence="1">
    <location>
        <begin position="43"/>
        <end position="61"/>
    </location>
</feature>
<dbReference type="InterPro" id="IPR029058">
    <property type="entry name" value="AB_hydrolase_fold"/>
</dbReference>
<evidence type="ECO:0000256" key="1">
    <source>
        <dbReference type="SAM" id="Phobius"/>
    </source>
</evidence>
<evidence type="ECO:0000259" key="2">
    <source>
        <dbReference type="Pfam" id="PF00135"/>
    </source>
</evidence>
<accession>A0A235HEL1</accession>
<dbReference type="InterPro" id="IPR002018">
    <property type="entry name" value="CarbesteraseB"/>
</dbReference>
<dbReference type="Gene3D" id="3.40.50.1820">
    <property type="entry name" value="alpha/beta hydrolase"/>
    <property type="match status" value="1"/>
</dbReference>
<keyword evidence="3" id="KW-0614">Plasmid</keyword>
<dbReference type="EMBL" id="NOWT01000010">
    <property type="protein sequence ID" value="OYD83904.1"/>
    <property type="molecule type" value="Genomic_DNA"/>
</dbReference>
<sequence>MPMKGDVRPRNVLATIIAMVGLGGALQVDQGGDDDPGKLAAQVKVIVVTLTYRLGIFGFFARPAGR</sequence>
<comment type="caution">
    <text evidence="3">The sequence shown here is derived from an EMBL/GenBank/DDBJ whole genome shotgun (WGS) entry which is preliminary data.</text>
</comment>
<geneLocation type="plasmid" evidence="3">
    <name>unnamed</name>
</geneLocation>